<comment type="caution">
    <text evidence="3">The sequence shown here is derived from an EMBL/GenBank/DDBJ whole genome shotgun (WGS) entry which is preliminary data.</text>
</comment>
<keyword evidence="2" id="KW-0732">Signal</keyword>
<organism evidence="3 4">
    <name type="scientific">Panicum miliaceum</name>
    <name type="common">Proso millet</name>
    <name type="synonym">Broomcorn millet</name>
    <dbReference type="NCBI Taxonomy" id="4540"/>
    <lineage>
        <taxon>Eukaryota</taxon>
        <taxon>Viridiplantae</taxon>
        <taxon>Streptophyta</taxon>
        <taxon>Embryophyta</taxon>
        <taxon>Tracheophyta</taxon>
        <taxon>Spermatophyta</taxon>
        <taxon>Magnoliopsida</taxon>
        <taxon>Liliopsida</taxon>
        <taxon>Poales</taxon>
        <taxon>Poaceae</taxon>
        <taxon>PACMAD clade</taxon>
        <taxon>Panicoideae</taxon>
        <taxon>Panicodae</taxon>
        <taxon>Paniceae</taxon>
        <taxon>Panicinae</taxon>
        <taxon>Panicum</taxon>
        <taxon>Panicum sect. Panicum</taxon>
    </lineage>
</organism>
<reference evidence="4" key="1">
    <citation type="journal article" date="2019" name="Nat. Commun.">
        <title>The genome of broomcorn millet.</title>
        <authorList>
            <person name="Zou C."/>
            <person name="Miki D."/>
            <person name="Li D."/>
            <person name="Tang Q."/>
            <person name="Xiao L."/>
            <person name="Rajput S."/>
            <person name="Deng P."/>
            <person name="Jia W."/>
            <person name="Huang R."/>
            <person name="Zhang M."/>
            <person name="Sun Y."/>
            <person name="Hu J."/>
            <person name="Fu X."/>
            <person name="Schnable P.S."/>
            <person name="Li F."/>
            <person name="Zhang H."/>
            <person name="Feng B."/>
            <person name="Zhu X."/>
            <person name="Liu R."/>
            <person name="Schnable J.C."/>
            <person name="Zhu J.-K."/>
            <person name="Zhang H."/>
        </authorList>
    </citation>
    <scope>NUCLEOTIDE SEQUENCE [LARGE SCALE GENOMIC DNA]</scope>
</reference>
<dbReference type="AlphaFoldDB" id="A0A3L6RY45"/>
<protein>
    <submittedName>
        <fullName evidence="3">Uncharacterized protein</fullName>
    </submittedName>
</protein>
<evidence type="ECO:0000256" key="1">
    <source>
        <dbReference type="SAM" id="MobiDB-lite"/>
    </source>
</evidence>
<name>A0A3L6RY45_PANMI</name>
<evidence type="ECO:0000313" key="3">
    <source>
        <dbReference type="EMBL" id="RLN09973.1"/>
    </source>
</evidence>
<feature type="region of interest" description="Disordered" evidence="1">
    <location>
        <begin position="23"/>
        <end position="118"/>
    </location>
</feature>
<sequence length="118" mass="12161">MAASKAHVLLLVALLAAAAMLATAADQRTHDSKEEMANGAAGVEHWHGGGHGHGGSGPAGAGVQQQQRREKGVDKEHSNLLECPCNGAYSGQKSCRGEPATSASSRAPRRRLLPTTSL</sequence>
<keyword evidence="4" id="KW-1185">Reference proteome</keyword>
<feature type="compositionally biased region" description="Gly residues" evidence="1">
    <location>
        <begin position="49"/>
        <end position="60"/>
    </location>
</feature>
<accession>A0A3L6RY45</accession>
<gene>
    <name evidence="3" type="ORF">C2845_PM11G09540</name>
</gene>
<feature type="compositionally biased region" description="Basic and acidic residues" evidence="1">
    <location>
        <begin position="27"/>
        <end position="36"/>
    </location>
</feature>
<proteinExistence type="predicted"/>
<feature type="compositionally biased region" description="Basic and acidic residues" evidence="1">
    <location>
        <begin position="67"/>
        <end position="79"/>
    </location>
</feature>
<dbReference type="EMBL" id="PQIB02000007">
    <property type="protein sequence ID" value="RLN09973.1"/>
    <property type="molecule type" value="Genomic_DNA"/>
</dbReference>
<evidence type="ECO:0000313" key="4">
    <source>
        <dbReference type="Proteomes" id="UP000275267"/>
    </source>
</evidence>
<feature type="chain" id="PRO_5018210598" evidence="2">
    <location>
        <begin position="25"/>
        <end position="118"/>
    </location>
</feature>
<dbReference type="Proteomes" id="UP000275267">
    <property type="component" value="Unassembled WGS sequence"/>
</dbReference>
<evidence type="ECO:0000256" key="2">
    <source>
        <dbReference type="SAM" id="SignalP"/>
    </source>
</evidence>
<feature type="signal peptide" evidence="2">
    <location>
        <begin position="1"/>
        <end position="24"/>
    </location>
</feature>